<organism evidence="7 9">
    <name type="scientific">Roseovarius indicus</name>
    <dbReference type="NCBI Taxonomy" id="540747"/>
    <lineage>
        <taxon>Bacteria</taxon>
        <taxon>Pseudomonadati</taxon>
        <taxon>Pseudomonadota</taxon>
        <taxon>Alphaproteobacteria</taxon>
        <taxon>Rhodobacterales</taxon>
        <taxon>Roseobacteraceae</taxon>
        <taxon>Roseovarius</taxon>
    </lineage>
</organism>
<name>A0A0T5PBM1_9RHOB</name>
<dbReference type="OrthoDB" id="9803763at2"/>
<evidence type="ECO:0000256" key="4">
    <source>
        <dbReference type="ARBA" id="ARBA00022729"/>
    </source>
</evidence>
<keyword evidence="9" id="KW-1185">Reference proteome</keyword>
<evidence type="ECO:0000313" key="8">
    <source>
        <dbReference type="EMBL" id="QEW25445.1"/>
    </source>
</evidence>
<comment type="subcellular location">
    <subcellularLocation>
        <location evidence="1">Periplasm</location>
    </subcellularLocation>
</comment>
<dbReference type="KEGG" id="rid:RIdsm_01232"/>
<evidence type="ECO:0000256" key="1">
    <source>
        <dbReference type="ARBA" id="ARBA00004418"/>
    </source>
</evidence>
<evidence type="ECO:0000256" key="2">
    <source>
        <dbReference type="ARBA" id="ARBA00009023"/>
    </source>
</evidence>
<feature type="signal peptide" evidence="6">
    <location>
        <begin position="1"/>
        <end position="31"/>
    </location>
</feature>
<dbReference type="RefSeq" id="WP_057814516.1">
    <property type="nucleotide sequence ID" value="NZ_CP031598.1"/>
</dbReference>
<evidence type="ECO:0000256" key="5">
    <source>
        <dbReference type="ARBA" id="ARBA00022764"/>
    </source>
</evidence>
<dbReference type="InterPro" id="IPR038404">
    <property type="entry name" value="TRAP_DctP_sf"/>
</dbReference>
<keyword evidence="3" id="KW-0813">Transport</keyword>
<dbReference type="Gene3D" id="3.40.190.170">
    <property type="entry name" value="Bacterial extracellular solute-binding protein, family 7"/>
    <property type="match status" value="1"/>
</dbReference>
<dbReference type="NCBIfam" id="NF037995">
    <property type="entry name" value="TRAP_S1"/>
    <property type="match status" value="1"/>
</dbReference>
<dbReference type="Proteomes" id="UP000051401">
    <property type="component" value="Unassembled WGS sequence"/>
</dbReference>
<evidence type="ECO:0000313" key="7">
    <source>
        <dbReference type="EMBL" id="KRS18465.1"/>
    </source>
</evidence>
<keyword evidence="5" id="KW-0574">Periplasm</keyword>
<evidence type="ECO:0000256" key="3">
    <source>
        <dbReference type="ARBA" id="ARBA00022448"/>
    </source>
</evidence>
<dbReference type="PANTHER" id="PTHR33376:SF7">
    <property type="entry name" value="C4-DICARBOXYLATE-BINDING PROTEIN DCTB"/>
    <property type="match status" value="1"/>
</dbReference>
<dbReference type="Pfam" id="PF03480">
    <property type="entry name" value="DctP"/>
    <property type="match status" value="1"/>
</dbReference>
<dbReference type="AlphaFoldDB" id="A0A0T5PBM1"/>
<dbReference type="PATRIC" id="fig|540747.5.peg.3662"/>
<evidence type="ECO:0000313" key="9">
    <source>
        <dbReference type="Proteomes" id="UP000051401"/>
    </source>
</evidence>
<sequence length="343" mass="37872">MTVSALKGATRALASVAVAAGVIAGAGLAHAQEHTFKWSHMSPVDSIVDQATKAMIAEIEEKTEGRVAFKLFPSGQLGDWTEVNEQVVRGVVDFATQPVSPSYDPRLQIRVLPYSVMNFAEVEEAYFGEDAYLFDLMSEMMAENDMTALGVVAQGFGGGGFRECPEDVFDTEANSGLKMRFPPGNQAWQNMVAALGFEPTPVPWGELYLALQTGLVDAQVGGQPYNTWTTHRDVTECWVQYNTHFQNSFVFANSESFQELSEADRQIVRDAVMTHGMASLDMARGEDQKYMDLMAEDGIEVIVPTEEQLARIAKLAREQVWPVMDDVIGKDLMDMMREKAGLM</sequence>
<dbReference type="GO" id="GO:0055085">
    <property type="term" value="P:transmembrane transport"/>
    <property type="evidence" value="ECO:0007669"/>
    <property type="project" value="InterPro"/>
</dbReference>
<proteinExistence type="inferred from homology"/>
<dbReference type="EMBL" id="LAXI01000003">
    <property type="protein sequence ID" value="KRS18465.1"/>
    <property type="molecule type" value="Genomic_DNA"/>
</dbReference>
<reference evidence="8 10" key="2">
    <citation type="submission" date="2018-08" db="EMBL/GenBank/DDBJ databases">
        <title>Genetic Globetrotter - A new plasmid hitch-hiking vast phylogenetic and geographic distances.</title>
        <authorList>
            <person name="Vollmers J."/>
            <person name="Petersen J."/>
        </authorList>
    </citation>
    <scope>NUCLEOTIDE SEQUENCE [LARGE SCALE GENOMIC DNA]</scope>
    <source>
        <strain evidence="8 10">DSM 26383</strain>
    </source>
</reference>
<evidence type="ECO:0000256" key="6">
    <source>
        <dbReference type="SAM" id="SignalP"/>
    </source>
</evidence>
<evidence type="ECO:0000313" key="10">
    <source>
        <dbReference type="Proteomes" id="UP000325785"/>
    </source>
</evidence>
<dbReference type="EMBL" id="CP031598">
    <property type="protein sequence ID" value="QEW25445.1"/>
    <property type="molecule type" value="Genomic_DNA"/>
</dbReference>
<dbReference type="Proteomes" id="UP000325785">
    <property type="component" value="Chromosome"/>
</dbReference>
<reference evidence="7 9" key="1">
    <citation type="submission" date="2015-04" db="EMBL/GenBank/DDBJ databases">
        <title>The draft genome sequence of Roseovarius indicus B108T.</title>
        <authorList>
            <person name="Li G."/>
            <person name="Lai Q."/>
            <person name="Shao Z."/>
            <person name="Yan P."/>
        </authorList>
    </citation>
    <scope>NUCLEOTIDE SEQUENCE [LARGE SCALE GENOMIC DNA]</scope>
    <source>
        <strain evidence="7 9">B108</strain>
    </source>
</reference>
<dbReference type="STRING" id="540747.SAMN04488031_104314"/>
<dbReference type="InterPro" id="IPR018389">
    <property type="entry name" value="DctP_fam"/>
</dbReference>
<gene>
    <name evidence="8" type="primary">siaP_7</name>
    <name evidence="8" type="ORF">RIdsm_01232</name>
    <name evidence="7" type="ORF">XM52_06505</name>
</gene>
<accession>A0A0T5PBM1</accession>
<keyword evidence="4 6" id="KW-0732">Signal</keyword>
<dbReference type="GO" id="GO:0042597">
    <property type="term" value="C:periplasmic space"/>
    <property type="evidence" value="ECO:0007669"/>
    <property type="project" value="UniProtKB-SubCell"/>
</dbReference>
<dbReference type="PANTHER" id="PTHR33376">
    <property type="match status" value="1"/>
</dbReference>
<comment type="similarity">
    <text evidence="2">Belongs to the bacterial solute-binding protein 7 family.</text>
</comment>
<feature type="chain" id="PRO_5010437537" evidence="6">
    <location>
        <begin position="32"/>
        <end position="343"/>
    </location>
</feature>
<protein>
    <submittedName>
        <fullName evidence="8">Neu5Ac-binding protein</fullName>
    </submittedName>
</protein>